<dbReference type="InterPro" id="IPR025714">
    <property type="entry name" value="Methyltranfer_dom"/>
</dbReference>
<evidence type="ECO:0000313" key="2">
    <source>
        <dbReference type="EMBL" id="KAF2166480.1"/>
    </source>
</evidence>
<dbReference type="GO" id="GO:0008168">
    <property type="term" value="F:methyltransferase activity"/>
    <property type="evidence" value="ECO:0007669"/>
    <property type="project" value="TreeGrafter"/>
</dbReference>
<dbReference type="InterPro" id="IPR029063">
    <property type="entry name" value="SAM-dependent_MTases_sf"/>
</dbReference>
<dbReference type="CDD" id="cd02440">
    <property type="entry name" value="AdoMet_MTases"/>
    <property type="match status" value="1"/>
</dbReference>
<sequence>MTDPRPHNAYVPGYKPAHIKNHTWRTAENSAPHLIPVLQSKAQTNPNTKLLDCGAGPGSISVSLAKYIPQGEVTATDLSEEVIQRAATLAETEGVTNVKVQAASIYELPFEDDSFDVVHAHQVLCHLDQPLEALRSMLRVCKPGGVVALREVDMRMWSFWPESEPLKQFHKLITLVMGANGGYPNIGPRLVSLAMQAGIPRERVQASMGTWCYSTREEREVWGGTMRDRVQAGEMRKVALERGLGWGEEDMDKMAQAWDEWIEAEDGCFGCLHGEVLITK</sequence>
<keyword evidence="3" id="KW-1185">Reference proteome</keyword>
<dbReference type="EMBL" id="ML993596">
    <property type="protein sequence ID" value="KAF2166480.1"/>
    <property type="molecule type" value="Genomic_DNA"/>
</dbReference>
<dbReference type="GeneID" id="54566111"/>
<dbReference type="SUPFAM" id="SSF53335">
    <property type="entry name" value="S-adenosyl-L-methionine-dependent methyltransferases"/>
    <property type="match status" value="1"/>
</dbReference>
<dbReference type="AlphaFoldDB" id="A0A6A6CJZ7"/>
<evidence type="ECO:0000259" key="1">
    <source>
        <dbReference type="Pfam" id="PF13847"/>
    </source>
</evidence>
<accession>A0A6A6CJZ7</accession>
<reference evidence="2" key="1">
    <citation type="journal article" date="2020" name="Stud. Mycol.">
        <title>101 Dothideomycetes genomes: a test case for predicting lifestyles and emergence of pathogens.</title>
        <authorList>
            <person name="Haridas S."/>
            <person name="Albert R."/>
            <person name="Binder M."/>
            <person name="Bloem J."/>
            <person name="Labutti K."/>
            <person name="Salamov A."/>
            <person name="Andreopoulos B."/>
            <person name="Baker S."/>
            <person name="Barry K."/>
            <person name="Bills G."/>
            <person name="Bluhm B."/>
            <person name="Cannon C."/>
            <person name="Castanera R."/>
            <person name="Culley D."/>
            <person name="Daum C."/>
            <person name="Ezra D."/>
            <person name="Gonzalez J."/>
            <person name="Henrissat B."/>
            <person name="Kuo A."/>
            <person name="Liang C."/>
            <person name="Lipzen A."/>
            <person name="Lutzoni F."/>
            <person name="Magnuson J."/>
            <person name="Mondo S."/>
            <person name="Nolan M."/>
            <person name="Ohm R."/>
            <person name="Pangilinan J."/>
            <person name="Park H.-J."/>
            <person name="Ramirez L."/>
            <person name="Alfaro M."/>
            <person name="Sun H."/>
            <person name="Tritt A."/>
            <person name="Yoshinaga Y."/>
            <person name="Zwiers L.-H."/>
            <person name="Turgeon B."/>
            <person name="Goodwin S."/>
            <person name="Spatafora J."/>
            <person name="Crous P."/>
            <person name="Grigoriev I."/>
        </authorList>
    </citation>
    <scope>NUCLEOTIDE SEQUENCE</scope>
    <source>
        <strain evidence="2">ATCC 36951</strain>
    </source>
</reference>
<gene>
    <name evidence="2" type="ORF">M409DRAFT_54823</name>
</gene>
<protein>
    <recommendedName>
        <fullName evidence="1">Methyltransferase domain-containing protein</fullName>
    </recommendedName>
</protein>
<dbReference type="PANTHER" id="PTHR43591">
    <property type="entry name" value="METHYLTRANSFERASE"/>
    <property type="match status" value="1"/>
</dbReference>
<dbReference type="Proteomes" id="UP000799537">
    <property type="component" value="Unassembled WGS sequence"/>
</dbReference>
<dbReference type="Gene3D" id="3.40.50.150">
    <property type="entry name" value="Vaccinia Virus protein VP39"/>
    <property type="match status" value="1"/>
</dbReference>
<feature type="domain" description="Methyltransferase" evidence="1">
    <location>
        <begin position="45"/>
        <end position="153"/>
    </location>
</feature>
<name>A0A6A6CJZ7_ZASCE</name>
<proteinExistence type="predicted"/>
<dbReference type="Pfam" id="PF13847">
    <property type="entry name" value="Methyltransf_31"/>
    <property type="match status" value="1"/>
</dbReference>
<evidence type="ECO:0000313" key="3">
    <source>
        <dbReference type="Proteomes" id="UP000799537"/>
    </source>
</evidence>
<dbReference type="OrthoDB" id="10017101at2759"/>
<organism evidence="2 3">
    <name type="scientific">Zasmidium cellare ATCC 36951</name>
    <dbReference type="NCBI Taxonomy" id="1080233"/>
    <lineage>
        <taxon>Eukaryota</taxon>
        <taxon>Fungi</taxon>
        <taxon>Dikarya</taxon>
        <taxon>Ascomycota</taxon>
        <taxon>Pezizomycotina</taxon>
        <taxon>Dothideomycetes</taxon>
        <taxon>Dothideomycetidae</taxon>
        <taxon>Mycosphaerellales</taxon>
        <taxon>Mycosphaerellaceae</taxon>
        <taxon>Zasmidium</taxon>
    </lineage>
</organism>
<dbReference type="RefSeq" id="XP_033667369.1">
    <property type="nucleotide sequence ID" value="XM_033812839.1"/>
</dbReference>
<dbReference type="PANTHER" id="PTHR43591:SF24">
    <property type="entry name" value="2-METHOXY-6-POLYPRENYL-1,4-BENZOQUINOL METHYLASE, MITOCHONDRIAL"/>
    <property type="match status" value="1"/>
</dbReference>